<accession>A0A101HLI8</accession>
<dbReference type="EMBL" id="LGGP01000306">
    <property type="protein sequence ID" value="KUK79039.1"/>
    <property type="molecule type" value="Genomic_DNA"/>
</dbReference>
<evidence type="ECO:0000259" key="1">
    <source>
        <dbReference type="Pfam" id="PF11823"/>
    </source>
</evidence>
<dbReference type="InterPro" id="IPR021778">
    <property type="entry name" value="Se/S_carrier-like"/>
</dbReference>
<dbReference type="AlphaFoldDB" id="A0A101HLI8"/>
<reference evidence="3" key="1">
    <citation type="journal article" date="2015" name="MBio">
        <title>Genome-Resolved Metagenomic Analysis Reveals Roles for Candidate Phyla and Other Microbial Community Members in Biogeochemical Transformations in Oil Reservoirs.</title>
        <authorList>
            <person name="Hu P."/>
            <person name="Tom L."/>
            <person name="Singh A."/>
            <person name="Thomas B.C."/>
            <person name="Baker B.J."/>
            <person name="Piceno Y.M."/>
            <person name="Andersen G.L."/>
            <person name="Banfield J.F."/>
        </authorList>
    </citation>
    <scope>NUCLEOTIDE SEQUENCE [LARGE SCALE GENOMIC DNA]</scope>
</reference>
<dbReference type="Pfam" id="PF11823">
    <property type="entry name" value="Se_S_carrier"/>
    <property type="match status" value="1"/>
</dbReference>
<comment type="caution">
    <text evidence="2">The sequence shown here is derived from an EMBL/GenBank/DDBJ whole genome shotgun (WGS) entry which is preliminary data.</text>
</comment>
<gene>
    <name evidence="2" type="ORF">XD94_1520</name>
</gene>
<evidence type="ECO:0000313" key="3">
    <source>
        <dbReference type="Proteomes" id="UP000054092"/>
    </source>
</evidence>
<evidence type="ECO:0000313" key="2">
    <source>
        <dbReference type="EMBL" id="KUK79039.1"/>
    </source>
</evidence>
<feature type="domain" description="Putative Se/S carrier protein-like" evidence="1">
    <location>
        <begin position="10"/>
        <end position="66"/>
    </location>
</feature>
<protein>
    <recommendedName>
        <fullName evidence="1">Putative Se/S carrier protein-like domain-containing protein</fullName>
    </recommendedName>
</protein>
<proteinExistence type="predicted"/>
<name>A0A101HLI8_9BACT</name>
<organism evidence="2 3">
    <name type="scientific">Mesotoga prima</name>
    <dbReference type="NCBI Taxonomy" id="1184387"/>
    <lineage>
        <taxon>Bacteria</taxon>
        <taxon>Thermotogati</taxon>
        <taxon>Thermotogota</taxon>
        <taxon>Thermotogae</taxon>
        <taxon>Kosmotogales</taxon>
        <taxon>Kosmotogaceae</taxon>
        <taxon>Mesotoga</taxon>
    </lineage>
</organism>
<sequence>MVLDSLITVSRQEIMKALSLIRDGGLNAKIFPTPPDLFLGCSLSIAISSGDLCASVSLLKEADIEILLTNHCDENPVRSFYGKTWH</sequence>
<dbReference type="Proteomes" id="UP000054092">
    <property type="component" value="Unassembled WGS sequence"/>
</dbReference>
<dbReference type="PATRIC" id="fig|1184387.3.peg.2006"/>